<sequence>MKNVYSEERSNLLCHCKELSPYMHKHKQNEDDDGDVCLLFRFTVFNIFSRLFYSVFTSNIGNSGVNLYTCAIHLQSLQTYCLHATDHGKDSEYPNRLGGGKRVNKLKQNT</sequence>
<keyword evidence="3" id="KW-1185">Reference proteome</keyword>
<organism evidence="2 3">
    <name type="scientific">Clunio marinus</name>
    <dbReference type="NCBI Taxonomy" id="568069"/>
    <lineage>
        <taxon>Eukaryota</taxon>
        <taxon>Metazoa</taxon>
        <taxon>Ecdysozoa</taxon>
        <taxon>Arthropoda</taxon>
        <taxon>Hexapoda</taxon>
        <taxon>Insecta</taxon>
        <taxon>Pterygota</taxon>
        <taxon>Neoptera</taxon>
        <taxon>Endopterygota</taxon>
        <taxon>Diptera</taxon>
        <taxon>Nematocera</taxon>
        <taxon>Chironomoidea</taxon>
        <taxon>Chironomidae</taxon>
        <taxon>Clunio</taxon>
    </lineage>
</organism>
<name>A0A1J1HZB9_9DIPT</name>
<accession>A0A1J1HZB9</accession>
<dbReference type="EMBL" id="CVRI01000021">
    <property type="protein sequence ID" value="CRK91473.1"/>
    <property type="molecule type" value="Genomic_DNA"/>
</dbReference>
<protein>
    <submittedName>
        <fullName evidence="2">CLUMA_CG005140, isoform A</fullName>
    </submittedName>
</protein>
<gene>
    <name evidence="2" type="ORF">CLUMA_CG005140</name>
</gene>
<proteinExistence type="predicted"/>
<evidence type="ECO:0000313" key="3">
    <source>
        <dbReference type="Proteomes" id="UP000183832"/>
    </source>
</evidence>
<feature type="region of interest" description="Disordered" evidence="1">
    <location>
        <begin position="91"/>
        <end position="110"/>
    </location>
</feature>
<reference evidence="2 3" key="1">
    <citation type="submission" date="2015-04" db="EMBL/GenBank/DDBJ databases">
        <authorList>
            <person name="Syromyatnikov M.Y."/>
            <person name="Popov V.N."/>
        </authorList>
    </citation>
    <scope>NUCLEOTIDE SEQUENCE [LARGE SCALE GENOMIC DNA]</scope>
</reference>
<dbReference type="AlphaFoldDB" id="A0A1J1HZB9"/>
<evidence type="ECO:0000256" key="1">
    <source>
        <dbReference type="SAM" id="MobiDB-lite"/>
    </source>
</evidence>
<evidence type="ECO:0000313" key="2">
    <source>
        <dbReference type="EMBL" id="CRK91473.1"/>
    </source>
</evidence>
<dbReference type="Proteomes" id="UP000183832">
    <property type="component" value="Unassembled WGS sequence"/>
</dbReference>